<protein>
    <submittedName>
        <fullName evidence="3">Helix-turn-helix domain-containing protein</fullName>
    </submittedName>
</protein>
<reference evidence="3" key="1">
    <citation type="journal article" date="2021" name="Front Med (Lausanne)">
        <title>The Prevalence and Determinants of Fusidic Acid Resistance Among Methicillin-Resistant Staphylococcus aureus Clinical Isolates in China.</title>
        <authorList>
            <person name="Zhao H."/>
            <person name="Wang X."/>
            <person name="Wang B."/>
            <person name="Xu Y."/>
            <person name="Rao L."/>
            <person name="Wan B."/>
            <person name="Guo Y."/>
            <person name="Wu X."/>
            <person name="Yu J."/>
            <person name="Chen L."/>
            <person name="Li M."/>
            <person name="Yu F."/>
        </authorList>
    </citation>
    <scope>NUCLEOTIDE SEQUENCE</scope>
    <source>
        <strain evidence="3">NC-4</strain>
    </source>
</reference>
<dbReference type="AlphaFoldDB" id="A0AAW4Y332"/>
<evidence type="ECO:0000313" key="3">
    <source>
        <dbReference type="EMBL" id="MCE3360797.1"/>
    </source>
</evidence>
<proteinExistence type="predicted"/>
<keyword evidence="1" id="KW-0175">Coiled coil</keyword>
<dbReference type="Gene3D" id="1.10.260.40">
    <property type="entry name" value="lambda repressor-like DNA-binding domains"/>
    <property type="match status" value="1"/>
</dbReference>
<evidence type="ECO:0000313" key="4">
    <source>
        <dbReference type="Proteomes" id="UP001200271"/>
    </source>
</evidence>
<organism evidence="3 4">
    <name type="scientific">Staphylococcus aureus</name>
    <dbReference type="NCBI Taxonomy" id="1280"/>
    <lineage>
        <taxon>Bacteria</taxon>
        <taxon>Bacillati</taxon>
        <taxon>Bacillota</taxon>
        <taxon>Bacilli</taxon>
        <taxon>Bacillales</taxon>
        <taxon>Staphylococcaceae</taxon>
        <taxon>Staphylococcus</taxon>
    </lineage>
</organism>
<dbReference type="SUPFAM" id="SSF47413">
    <property type="entry name" value="lambda repressor-like DNA-binding domains"/>
    <property type="match status" value="1"/>
</dbReference>
<evidence type="ECO:0000259" key="2">
    <source>
        <dbReference type="PROSITE" id="PS50943"/>
    </source>
</evidence>
<sequence>MKFGDILKEYRKQLKLSVNQLSKLSNVSVGYISKLENNKRKFPTTRTLFLLLLGFKNSKINDQSKSIQDVDNEIKYILNEFINAEDSEINSEELENLYKDFNTFYEDLHKKVGNKDERNRKKNIFVYEDDKKKKHSVNLERPINDIAFHLKDNANQKFYNGVMLNEYDKNMINEIINSFLVTKLSQEQVDLNEDIEQLQKDFNDFRKESMLNKKQLKMFAIHNNIQSLKDKQ</sequence>
<dbReference type="RefSeq" id="WP_048665652.1">
    <property type="nucleotide sequence ID" value="NZ_CP047321.1"/>
</dbReference>
<dbReference type="Pfam" id="PF01381">
    <property type="entry name" value="HTH_3"/>
    <property type="match status" value="1"/>
</dbReference>
<dbReference type="Proteomes" id="UP001200271">
    <property type="component" value="Unassembled WGS sequence"/>
</dbReference>
<dbReference type="EMBL" id="JAIUEN010000002">
    <property type="protein sequence ID" value="MCE3360797.1"/>
    <property type="molecule type" value="Genomic_DNA"/>
</dbReference>
<dbReference type="InterPro" id="IPR010982">
    <property type="entry name" value="Lambda_DNA-bd_dom_sf"/>
</dbReference>
<accession>A0AAW4Y332</accession>
<reference evidence="3" key="2">
    <citation type="submission" date="2023-08" db="EMBL/GenBank/DDBJ databases">
        <authorList>
            <person name="Zhao H."/>
            <person name="Wang X."/>
        </authorList>
    </citation>
    <scope>NUCLEOTIDE SEQUENCE</scope>
    <source>
        <strain evidence="3">NC-4</strain>
    </source>
</reference>
<dbReference type="PROSITE" id="PS50943">
    <property type="entry name" value="HTH_CROC1"/>
    <property type="match status" value="1"/>
</dbReference>
<gene>
    <name evidence="3" type="ORF">LB359_00250</name>
</gene>
<evidence type="ECO:0000256" key="1">
    <source>
        <dbReference type="SAM" id="Coils"/>
    </source>
</evidence>
<dbReference type="GO" id="GO:0003677">
    <property type="term" value="F:DNA binding"/>
    <property type="evidence" value="ECO:0007669"/>
    <property type="project" value="InterPro"/>
</dbReference>
<dbReference type="CDD" id="cd00093">
    <property type="entry name" value="HTH_XRE"/>
    <property type="match status" value="1"/>
</dbReference>
<comment type="caution">
    <text evidence="3">The sequence shown here is derived from an EMBL/GenBank/DDBJ whole genome shotgun (WGS) entry which is preliminary data.</text>
</comment>
<dbReference type="InterPro" id="IPR001387">
    <property type="entry name" value="Cro/C1-type_HTH"/>
</dbReference>
<dbReference type="SMART" id="SM00530">
    <property type="entry name" value="HTH_XRE"/>
    <property type="match status" value="1"/>
</dbReference>
<feature type="coiled-coil region" evidence="1">
    <location>
        <begin position="181"/>
        <end position="208"/>
    </location>
</feature>
<feature type="domain" description="HTH cro/C1-type" evidence="2">
    <location>
        <begin position="7"/>
        <end position="63"/>
    </location>
</feature>
<name>A0AAW4Y332_STAAU</name>